<name>A0A6B2K1H1_9RHOB</name>
<dbReference type="CDD" id="cd07377">
    <property type="entry name" value="WHTH_GntR"/>
    <property type="match status" value="1"/>
</dbReference>
<evidence type="ECO:0000256" key="1">
    <source>
        <dbReference type="ARBA" id="ARBA00023015"/>
    </source>
</evidence>
<keyword evidence="1" id="KW-0805">Transcription regulation</keyword>
<dbReference type="Gene3D" id="1.10.10.10">
    <property type="entry name" value="Winged helix-like DNA-binding domain superfamily/Winged helix DNA-binding domain"/>
    <property type="match status" value="1"/>
</dbReference>
<dbReference type="PANTHER" id="PTHR43537">
    <property type="entry name" value="TRANSCRIPTIONAL REGULATOR, GNTR FAMILY"/>
    <property type="match status" value="1"/>
</dbReference>
<dbReference type="Pfam" id="PF00392">
    <property type="entry name" value="GntR"/>
    <property type="match status" value="1"/>
</dbReference>
<dbReference type="PROSITE" id="PS50949">
    <property type="entry name" value="HTH_GNTR"/>
    <property type="match status" value="1"/>
</dbReference>
<dbReference type="InterPro" id="IPR036390">
    <property type="entry name" value="WH_DNA-bd_sf"/>
</dbReference>
<protein>
    <submittedName>
        <fullName evidence="5">GntR family transcriptional regulator</fullName>
    </submittedName>
</protein>
<dbReference type="InterPro" id="IPR011711">
    <property type="entry name" value="GntR_C"/>
</dbReference>
<gene>
    <name evidence="5" type="ORF">GZA08_17890</name>
</gene>
<comment type="caution">
    <text evidence="5">The sequence shown here is derived from an EMBL/GenBank/DDBJ whole genome shotgun (WGS) entry which is preliminary data.</text>
</comment>
<dbReference type="InterPro" id="IPR008920">
    <property type="entry name" value="TF_FadR/GntR_C"/>
</dbReference>
<reference evidence="5 6" key="1">
    <citation type="submission" date="2020-02" db="EMBL/GenBank/DDBJ databases">
        <title>Pseudoroseicyclus tamarix, sp. nov., isolated from offshore sediment of a Tamarix chinensis forest.</title>
        <authorList>
            <person name="Gai Y."/>
        </authorList>
    </citation>
    <scope>NUCLEOTIDE SEQUENCE [LARGE SCALE GENOMIC DNA]</scope>
    <source>
        <strain evidence="5 6">CLL3-39</strain>
    </source>
</reference>
<dbReference type="Pfam" id="PF07729">
    <property type="entry name" value="FCD"/>
    <property type="match status" value="1"/>
</dbReference>
<dbReference type="PANTHER" id="PTHR43537:SF49">
    <property type="entry name" value="TRANSCRIPTIONAL REGULATORY PROTEIN"/>
    <property type="match status" value="1"/>
</dbReference>
<feature type="domain" description="HTH gntR-type" evidence="4">
    <location>
        <begin position="7"/>
        <end position="74"/>
    </location>
</feature>
<keyword evidence="3" id="KW-0804">Transcription</keyword>
<dbReference type="SUPFAM" id="SSF46785">
    <property type="entry name" value="Winged helix' DNA-binding domain"/>
    <property type="match status" value="1"/>
</dbReference>
<keyword evidence="2" id="KW-0238">DNA-binding</keyword>
<organism evidence="5 6">
    <name type="scientific">Pseudoroseicyclus tamaricis</name>
    <dbReference type="NCBI Taxonomy" id="2705421"/>
    <lineage>
        <taxon>Bacteria</taxon>
        <taxon>Pseudomonadati</taxon>
        <taxon>Pseudomonadota</taxon>
        <taxon>Alphaproteobacteria</taxon>
        <taxon>Rhodobacterales</taxon>
        <taxon>Paracoccaceae</taxon>
        <taxon>Pseudoroseicyclus</taxon>
    </lineage>
</organism>
<evidence type="ECO:0000313" key="5">
    <source>
        <dbReference type="EMBL" id="NDV02839.1"/>
    </source>
</evidence>
<dbReference type="RefSeq" id="WP_163896135.1">
    <property type="nucleotide sequence ID" value="NZ_JAAFYS010000004.1"/>
</dbReference>
<dbReference type="EMBL" id="JAAGAB010000004">
    <property type="protein sequence ID" value="NDV02839.1"/>
    <property type="molecule type" value="Genomic_DNA"/>
</dbReference>
<dbReference type="SMART" id="SM00345">
    <property type="entry name" value="HTH_GNTR"/>
    <property type="match status" value="1"/>
</dbReference>
<sequence>MAPRAKDNQEGRALLTLRERILGGVLPGGTRLFEVPLAEEMRISRTPLRAAMSRLAEEGLLERARGGGFLVRAFTVADVIDAIELRGVLEGTAARLAAERGVPEARLAEMRALLETLEGCFGAGRAVAFERYAGLNGAFHDALQHLPGSEIIARELQRTKTLPFASPSAFLPDEAAHAAFEHSLFYAQAQHRALVEAISAREGARAEAIAREHARLARRNLDHLIRTKAPGAPISPALALVID</sequence>
<dbReference type="SMART" id="SM00895">
    <property type="entry name" value="FCD"/>
    <property type="match status" value="1"/>
</dbReference>
<accession>A0A6B2K1H1</accession>
<dbReference type="AlphaFoldDB" id="A0A6B2K1H1"/>
<dbReference type="GO" id="GO:0003677">
    <property type="term" value="F:DNA binding"/>
    <property type="evidence" value="ECO:0007669"/>
    <property type="project" value="UniProtKB-KW"/>
</dbReference>
<keyword evidence="6" id="KW-1185">Reference proteome</keyword>
<dbReference type="Gene3D" id="1.20.120.530">
    <property type="entry name" value="GntR ligand-binding domain-like"/>
    <property type="match status" value="1"/>
</dbReference>
<dbReference type="InterPro" id="IPR000524">
    <property type="entry name" value="Tscrpt_reg_HTH_GntR"/>
</dbReference>
<evidence type="ECO:0000259" key="4">
    <source>
        <dbReference type="PROSITE" id="PS50949"/>
    </source>
</evidence>
<evidence type="ECO:0000313" key="6">
    <source>
        <dbReference type="Proteomes" id="UP000474757"/>
    </source>
</evidence>
<proteinExistence type="predicted"/>
<dbReference type="SUPFAM" id="SSF48008">
    <property type="entry name" value="GntR ligand-binding domain-like"/>
    <property type="match status" value="1"/>
</dbReference>
<dbReference type="InterPro" id="IPR036388">
    <property type="entry name" value="WH-like_DNA-bd_sf"/>
</dbReference>
<dbReference type="Proteomes" id="UP000474757">
    <property type="component" value="Unassembled WGS sequence"/>
</dbReference>
<evidence type="ECO:0000256" key="2">
    <source>
        <dbReference type="ARBA" id="ARBA00023125"/>
    </source>
</evidence>
<evidence type="ECO:0000256" key="3">
    <source>
        <dbReference type="ARBA" id="ARBA00023163"/>
    </source>
</evidence>
<dbReference type="GO" id="GO:0003700">
    <property type="term" value="F:DNA-binding transcription factor activity"/>
    <property type="evidence" value="ECO:0007669"/>
    <property type="project" value="InterPro"/>
</dbReference>